<comment type="caution">
    <text evidence="1">The sequence shown here is derived from an EMBL/GenBank/DDBJ whole genome shotgun (WGS) entry which is preliminary data.</text>
</comment>
<keyword evidence="2" id="KW-1185">Reference proteome</keyword>
<accession>A0ACC1T7H3</accession>
<gene>
    <name evidence="1" type="ORF">NM688_g2826</name>
</gene>
<reference evidence="1" key="1">
    <citation type="submission" date="2022-07" db="EMBL/GenBank/DDBJ databases">
        <title>Genome Sequence of Phlebia brevispora.</title>
        <authorList>
            <person name="Buettner E."/>
        </authorList>
    </citation>
    <scope>NUCLEOTIDE SEQUENCE</scope>
    <source>
        <strain evidence="1">MPL23</strain>
    </source>
</reference>
<evidence type="ECO:0000313" key="1">
    <source>
        <dbReference type="EMBL" id="KAJ3554972.1"/>
    </source>
</evidence>
<sequence>MRSSRAYAVLAYVLFSLSFLAAAMPGGAPPPTTKTVTVTAPAPTVTTVSQCNTGPIQCCDQVESASSAAGSLLLELLGIVLSDLNVLLGLGCSPITVIGVGAGGACSASPVCCENNSVGGLISIGCIPITL</sequence>
<organism evidence="1 2">
    <name type="scientific">Phlebia brevispora</name>
    <dbReference type="NCBI Taxonomy" id="194682"/>
    <lineage>
        <taxon>Eukaryota</taxon>
        <taxon>Fungi</taxon>
        <taxon>Dikarya</taxon>
        <taxon>Basidiomycota</taxon>
        <taxon>Agaricomycotina</taxon>
        <taxon>Agaricomycetes</taxon>
        <taxon>Polyporales</taxon>
        <taxon>Meruliaceae</taxon>
        <taxon>Phlebia</taxon>
    </lineage>
</organism>
<dbReference type="Proteomes" id="UP001148662">
    <property type="component" value="Unassembled WGS sequence"/>
</dbReference>
<dbReference type="EMBL" id="JANHOG010000378">
    <property type="protein sequence ID" value="KAJ3554972.1"/>
    <property type="molecule type" value="Genomic_DNA"/>
</dbReference>
<protein>
    <submittedName>
        <fullName evidence="1">Uncharacterized protein</fullName>
    </submittedName>
</protein>
<proteinExistence type="predicted"/>
<name>A0ACC1T7H3_9APHY</name>
<evidence type="ECO:0000313" key="2">
    <source>
        <dbReference type="Proteomes" id="UP001148662"/>
    </source>
</evidence>